<organism evidence="2 3">
    <name type="scientific">Orchesella dallaii</name>
    <dbReference type="NCBI Taxonomy" id="48710"/>
    <lineage>
        <taxon>Eukaryota</taxon>
        <taxon>Metazoa</taxon>
        <taxon>Ecdysozoa</taxon>
        <taxon>Arthropoda</taxon>
        <taxon>Hexapoda</taxon>
        <taxon>Collembola</taxon>
        <taxon>Entomobryomorpha</taxon>
        <taxon>Entomobryoidea</taxon>
        <taxon>Orchesellidae</taxon>
        <taxon>Orchesellinae</taxon>
        <taxon>Orchesella</taxon>
    </lineage>
</organism>
<feature type="region of interest" description="Disordered" evidence="1">
    <location>
        <begin position="1"/>
        <end position="49"/>
    </location>
</feature>
<name>A0ABP1S4V2_9HEXA</name>
<protein>
    <submittedName>
        <fullName evidence="2">Uncharacterized protein</fullName>
    </submittedName>
</protein>
<gene>
    <name evidence="2" type="ORF">ODALV1_LOCUS29604</name>
</gene>
<accession>A0ABP1S4V2</accession>
<evidence type="ECO:0000256" key="1">
    <source>
        <dbReference type="SAM" id="MobiDB-lite"/>
    </source>
</evidence>
<dbReference type="EMBL" id="CAXLJM020000157">
    <property type="protein sequence ID" value="CAL8143470.1"/>
    <property type="molecule type" value="Genomic_DNA"/>
</dbReference>
<keyword evidence="3" id="KW-1185">Reference proteome</keyword>
<feature type="compositionally biased region" description="Acidic residues" evidence="1">
    <location>
        <begin position="35"/>
        <end position="49"/>
    </location>
</feature>
<evidence type="ECO:0000313" key="3">
    <source>
        <dbReference type="Proteomes" id="UP001642540"/>
    </source>
</evidence>
<sequence>MDKEGITSDCAPLMSDDGDYANRDRAGTNLIGDLNEIESDGDDLPEDHEEGPVLKYHQDPITQLVLPLPPVDTVPGIITSKACGQGQKCDDVAPRFSSIMSPIVQPFRKIWRSLVYQRRKKSVKNLARRYCLHLMSILSDDCDSFPQQAKAIFESLLQSESEMPFNNERKAGVINLEDSPLQKTTTISLFAGEAMMKLSNFLEASLKMGECITSICALLNQALNEEFMIEVNTKEHELCVLFVRRLFTLLQRLDALSTRAVASFQKFLGSSLLHGILLLPDMTNFDNLNCKMLTNIFPSTVATIETLCLTSIGAVIRLSAFICSMLSHETLDNFETKVGNLANDVTISIQEFYNAVNSSRQDYCSKKTSLACQHQPTEPSHASSISKFSREYKIFKQYEDIHRLSNELAERFSTAQDLANELMVNVLKDSKDESDELADRIAMEHAAASEIYKKLMDLMEIQNLLVEQLNSKPHHQLESTSDTLPSNLEIRTEVETVSEEMNSETEEIPKNEFESGPEDLENANTIENRDEVFIAIFTGEDEDREGTNDWGRLDGGDKKLVKQSYSRLITELKGSIGELLQNTKRREKEAQKTIYGNAQLDLDLIENLQTNESGARKELKEVGNLNKYLVTSDDDHVNHVPFCPVTPISIVNELNAKIKQRHPAAGLGLTDCIGDESSSGSDLSDND</sequence>
<evidence type="ECO:0000313" key="2">
    <source>
        <dbReference type="EMBL" id="CAL8143470.1"/>
    </source>
</evidence>
<reference evidence="2 3" key="1">
    <citation type="submission" date="2024-08" db="EMBL/GenBank/DDBJ databases">
        <authorList>
            <person name="Cucini C."/>
            <person name="Frati F."/>
        </authorList>
    </citation>
    <scope>NUCLEOTIDE SEQUENCE [LARGE SCALE GENOMIC DNA]</scope>
</reference>
<dbReference type="Proteomes" id="UP001642540">
    <property type="component" value="Unassembled WGS sequence"/>
</dbReference>
<feature type="region of interest" description="Disordered" evidence="1">
    <location>
        <begin position="498"/>
        <end position="518"/>
    </location>
</feature>
<comment type="caution">
    <text evidence="2">The sequence shown here is derived from an EMBL/GenBank/DDBJ whole genome shotgun (WGS) entry which is preliminary data.</text>
</comment>
<proteinExistence type="predicted"/>